<name>A0A9W6F8C9_9CHLO</name>
<proteinExistence type="predicted"/>
<feature type="region of interest" description="Disordered" evidence="1">
    <location>
        <begin position="359"/>
        <end position="436"/>
    </location>
</feature>
<accession>A0A9W6F8C9</accession>
<feature type="compositionally biased region" description="Low complexity" evidence="1">
    <location>
        <begin position="802"/>
        <end position="815"/>
    </location>
</feature>
<organism evidence="2 3">
    <name type="scientific">Pleodorina starrii</name>
    <dbReference type="NCBI Taxonomy" id="330485"/>
    <lineage>
        <taxon>Eukaryota</taxon>
        <taxon>Viridiplantae</taxon>
        <taxon>Chlorophyta</taxon>
        <taxon>core chlorophytes</taxon>
        <taxon>Chlorophyceae</taxon>
        <taxon>CS clade</taxon>
        <taxon>Chlamydomonadales</taxon>
        <taxon>Volvocaceae</taxon>
        <taxon>Pleodorina</taxon>
    </lineage>
</organism>
<evidence type="ECO:0000313" key="3">
    <source>
        <dbReference type="Proteomes" id="UP001165080"/>
    </source>
</evidence>
<keyword evidence="3" id="KW-1185">Reference proteome</keyword>
<dbReference type="AlphaFoldDB" id="A0A9W6F8C9"/>
<comment type="caution">
    <text evidence="2">The sequence shown here is derived from an EMBL/GenBank/DDBJ whole genome shotgun (WGS) entry which is preliminary data.</text>
</comment>
<feature type="region of interest" description="Disordered" evidence="1">
    <location>
        <begin position="1"/>
        <end position="100"/>
    </location>
</feature>
<feature type="compositionally biased region" description="Basic and acidic residues" evidence="1">
    <location>
        <begin position="379"/>
        <end position="391"/>
    </location>
</feature>
<evidence type="ECO:0000313" key="2">
    <source>
        <dbReference type="EMBL" id="GLC59550.1"/>
    </source>
</evidence>
<sequence length="824" mass="84737">MSAALDALELPADDYPDDFTEASDDHDLPLPGLNSPPLARIWPRGDDWLLPGLVQQSESSSSGSSSSTSNEVNGGGVGSAARAANRPEGSPEPSTRGDGARARFTAAAVTGPGTQTYQRADRRVAMPLDAGPGPGAAEVAQARFLGSATAGGLLPVRLVSTPSGRSLFGPFGSSSLQHRDSLQALQVQPLTLAQTAQNQQQHHQIPSPQQQRPLATPVQPPVPRTASLTQQQQPQGQEQQREREGREDARRAGALGRLDGDDGDEGDYAGRGRRMPGGTGGWSYLDPDPYALGSSSSCSSSLSASRDVSPRPHLPAAVRPYPFGGRGSGSAAAASSQPWYSTQYDNSRYEHDFGAGAARSRLPRRRSSSVGDAGGIGDFGDRAPDEGERPRRLSRGTDLFGLGLDEGPAADNLHGSGRGGSSGSSDSSWTGRYDGAGPGLSQSAAAAMVLWPLGAPGDVLRSPGIPGRPVGGPVGALEGEWPGMPLGHRHRHAARTRASELSAAWRPSQDDDGGIDEQREPMAGTSSSALRSSDDPSSWDHHQYGGLGGRSSFGLSLGGGSSGAAANRYSPRSTLGESDLRGLGPSHHLPAVTGGSRAATPGGLGGGGYRTVGYGGGGGGLGGGSSLGGGGGGVTLCFTSLDSPSGPYDRRRVVLTSAHRRAPPEAATPSVRQYSDGLAGMLTNAQIQEWMSQHASRLLLPRHMQEIADIVFRPPSAVPEKKPPKCQPGGVPAQMLPPPVVLGGRYPPLHISRLVGDAAFMSDLLASLPGVDPSAGRVTAVVTALAGKDVVVRGEGDEGEADPAGLSLLSKAGGLRPPSRVQPK</sequence>
<dbReference type="EMBL" id="BRXU01000028">
    <property type="protein sequence ID" value="GLC59550.1"/>
    <property type="molecule type" value="Genomic_DNA"/>
</dbReference>
<feature type="compositionally biased region" description="Acidic residues" evidence="1">
    <location>
        <begin position="11"/>
        <end position="22"/>
    </location>
</feature>
<feature type="region of interest" description="Disordered" evidence="1">
    <location>
        <begin position="194"/>
        <end position="281"/>
    </location>
</feature>
<feature type="compositionally biased region" description="Low complexity" evidence="1">
    <location>
        <begin position="1"/>
        <end position="10"/>
    </location>
</feature>
<feature type="region of interest" description="Disordered" evidence="1">
    <location>
        <begin position="293"/>
        <end position="336"/>
    </location>
</feature>
<feature type="region of interest" description="Disordered" evidence="1">
    <location>
        <begin position="464"/>
        <end position="545"/>
    </location>
</feature>
<feature type="region of interest" description="Disordered" evidence="1">
    <location>
        <begin position="558"/>
        <end position="603"/>
    </location>
</feature>
<feature type="compositionally biased region" description="Low complexity" evidence="1">
    <location>
        <begin position="294"/>
        <end position="307"/>
    </location>
</feature>
<gene>
    <name evidence="2" type="primary">PLEST008393</name>
    <name evidence="2" type="ORF">PLESTB_001499400</name>
</gene>
<dbReference type="Proteomes" id="UP001165080">
    <property type="component" value="Unassembled WGS sequence"/>
</dbReference>
<feature type="compositionally biased region" description="Low complexity" evidence="1">
    <location>
        <begin position="194"/>
        <end position="211"/>
    </location>
</feature>
<evidence type="ECO:0000256" key="1">
    <source>
        <dbReference type="SAM" id="MobiDB-lite"/>
    </source>
</evidence>
<feature type="region of interest" description="Disordered" evidence="1">
    <location>
        <begin position="793"/>
        <end position="824"/>
    </location>
</feature>
<protein>
    <submittedName>
        <fullName evidence="2">Uncharacterized protein</fullName>
    </submittedName>
</protein>
<feature type="compositionally biased region" description="Basic and acidic residues" evidence="1">
    <location>
        <begin position="532"/>
        <end position="543"/>
    </location>
</feature>
<reference evidence="2 3" key="1">
    <citation type="journal article" date="2023" name="Commun. Biol.">
        <title>Reorganization of the ancestral sex-determining regions during the evolution of trioecy in Pleodorina starrii.</title>
        <authorList>
            <person name="Takahashi K."/>
            <person name="Suzuki S."/>
            <person name="Kawai-Toyooka H."/>
            <person name="Yamamoto K."/>
            <person name="Hamaji T."/>
            <person name="Ootsuki R."/>
            <person name="Yamaguchi H."/>
            <person name="Kawachi M."/>
            <person name="Higashiyama T."/>
            <person name="Nozaki H."/>
        </authorList>
    </citation>
    <scope>NUCLEOTIDE SEQUENCE [LARGE SCALE GENOMIC DNA]</scope>
    <source>
        <strain evidence="2 3">NIES-4479</strain>
    </source>
</reference>
<feature type="compositionally biased region" description="Low complexity" evidence="1">
    <location>
        <begin position="57"/>
        <end position="72"/>
    </location>
</feature>
<feature type="compositionally biased region" description="Basic and acidic residues" evidence="1">
    <location>
        <begin position="239"/>
        <end position="251"/>
    </location>
</feature>